<dbReference type="HOGENOM" id="CLU_038194_2_0_1"/>
<dbReference type="Proteomes" id="UP000027265">
    <property type="component" value="Unassembled WGS sequence"/>
</dbReference>
<dbReference type="InterPro" id="IPR036345">
    <property type="entry name" value="ExoRNase_PH_dom2_sf"/>
</dbReference>
<dbReference type="EMBL" id="KL197718">
    <property type="protein sequence ID" value="KDQ58027.1"/>
    <property type="molecule type" value="Genomic_DNA"/>
</dbReference>
<evidence type="ECO:0000313" key="9">
    <source>
        <dbReference type="EMBL" id="KDQ58027.1"/>
    </source>
</evidence>
<feature type="domain" description="Exoribonuclease phosphorolytic" evidence="8">
    <location>
        <begin position="32"/>
        <end position="184"/>
    </location>
</feature>
<protein>
    <recommendedName>
        <fullName evidence="6">Ribosomal RNA-processing protein 42</fullName>
    </recommendedName>
</protein>
<dbReference type="PANTHER" id="PTHR11097:SF8">
    <property type="entry name" value="EXOSOME COMPLEX COMPONENT RRP42"/>
    <property type="match status" value="1"/>
</dbReference>
<organism evidence="9 10">
    <name type="scientific">Jaapia argillacea MUCL 33604</name>
    <dbReference type="NCBI Taxonomy" id="933084"/>
    <lineage>
        <taxon>Eukaryota</taxon>
        <taxon>Fungi</taxon>
        <taxon>Dikarya</taxon>
        <taxon>Basidiomycota</taxon>
        <taxon>Agaricomycotina</taxon>
        <taxon>Agaricomycetes</taxon>
        <taxon>Agaricomycetidae</taxon>
        <taxon>Jaapiales</taxon>
        <taxon>Jaapiaceae</taxon>
        <taxon>Jaapia</taxon>
    </lineage>
</organism>
<keyword evidence="10" id="KW-1185">Reference proteome</keyword>
<dbReference type="SUPFAM" id="SSF54211">
    <property type="entry name" value="Ribosomal protein S5 domain 2-like"/>
    <property type="match status" value="1"/>
</dbReference>
<dbReference type="SUPFAM" id="SSF55666">
    <property type="entry name" value="Ribonuclease PH domain 2-like"/>
    <property type="match status" value="1"/>
</dbReference>
<accession>A0A067Q3G9</accession>
<proteinExistence type="inferred from homology"/>
<name>A0A067Q3G9_9AGAM</name>
<dbReference type="GO" id="GO:0016075">
    <property type="term" value="P:rRNA catabolic process"/>
    <property type="evidence" value="ECO:0007669"/>
    <property type="project" value="TreeGrafter"/>
</dbReference>
<gene>
    <name evidence="9" type="ORF">JAAARDRAFT_177168</name>
</gene>
<dbReference type="GO" id="GO:0035925">
    <property type="term" value="F:mRNA 3'-UTR AU-rich region binding"/>
    <property type="evidence" value="ECO:0007669"/>
    <property type="project" value="TreeGrafter"/>
</dbReference>
<dbReference type="InterPro" id="IPR050590">
    <property type="entry name" value="Exosome_comp_Rrp42_subfam"/>
</dbReference>
<dbReference type="GO" id="GO:0000467">
    <property type="term" value="P:exonucleolytic trimming to generate mature 3'-end of 5.8S rRNA from tricistronic rRNA transcript (SSU-rRNA, 5.8S rRNA, LSU-rRNA)"/>
    <property type="evidence" value="ECO:0007669"/>
    <property type="project" value="TreeGrafter"/>
</dbReference>
<dbReference type="GO" id="GO:0000176">
    <property type="term" value="C:nuclear exosome (RNase complex)"/>
    <property type="evidence" value="ECO:0007669"/>
    <property type="project" value="TreeGrafter"/>
</dbReference>
<dbReference type="PANTHER" id="PTHR11097">
    <property type="entry name" value="EXOSOME COMPLEX EXONUCLEASE RIBOSOMAL RNA PROCESSING PROTEIN"/>
    <property type="match status" value="1"/>
</dbReference>
<dbReference type="Pfam" id="PF01138">
    <property type="entry name" value="RNase_PH"/>
    <property type="match status" value="1"/>
</dbReference>
<dbReference type="InterPro" id="IPR020568">
    <property type="entry name" value="Ribosomal_Su5_D2-typ_SF"/>
</dbReference>
<dbReference type="InterPro" id="IPR027408">
    <property type="entry name" value="PNPase/RNase_PH_dom_sf"/>
</dbReference>
<evidence type="ECO:0000256" key="2">
    <source>
        <dbReference type="ARBA" id="ARBA00004604"/>
    </source>
</evidence>
<dbReference type="GO" id="GO:0034476">
    <property type="term" value="P:U5 snRNA 3'-end processing"/>
    <property type="evidence" value="ECO:0007669"/>
    <property type="project" value="TreeGrafter"/>
</dbReference>
<dbReference type="GO" id="GO:0034475">
    <property type="term" value="P:U4 snRNA 3'-end processing"/>
    <property type="evidence" value="ECO:0007669"/>
    <property type="project" value="TreeGrafter"/>
</dbReference>
<evidence type="ECO:0000256" key="4">
    <source>
        <dbReference type="ARBA" id="ARBA00022490"/>
    </source>
</evidence>
<keyword evidence="5" id="KW-0271">Exosome</keyword>
<dbReference type="GO" id="GO:0005730">
    <property type="term" value="C:nucleolus"/>
    <property type="evidence" value="ECO:0007669"/>
    <property type="project" value="UniProtKB-SubCell"/>
</dbReference>
<evidence type="ECO:0000256" key="1">
    <source>
        <dbReference type="ARBA" id="ARBA00004496"/>
    </source>
</evidence>
<comment type="subcellular location">
    <subcellularLocation>
        <location evidence="1">Cytoplasm</location>
    </subcellularLocation>
    <subcellularLocation>
        <location evidence="2">Nucleus</location>
        <location evidence="2">Nucleolus</location>
    </subcellularLocation>
</comment>
<comment type="similarity">
    <text evidence="3">Belongs to the RNase PH family.</text>
</comment>
<evidence type="ECO:0000259" key="8">
    <source>
        <dbReference type="Pfam" id="PF01138"/>
    </source>
</evidence>
<dbReference type="InterPro" id="IPR001247">
    <property type="entry name" value="ExoRNase_PH_dom1"/>
</dbReference>
<evidence type="ECO:0000256" key="6">
    <source>
        <dbReference type="ARBA" id="ARBA00042523"/>
    </source>
</evidence>
<reference evidence="10" key="1">
    <citation type="journal article" date="2014" name="Proc. Natl. Acad. Sci. U.S.A.">
        <title>Extensive sampling of basidiomycete genomes demonstrates inadequacy of the white-rot/brown-rot paradigm for wood decay fungi.</title>
        <authorList>
            <person name="Riley R."/>
            <person name="Salamov A.A."/>
            <person name="Brown D.W."/>
            <person name="Nagy L.G."/>
            <person name="Floudas D."/>
            <person name="Held B.W."/>
            <person name="Levasseur A."/>
            <person name="Lombard V."/>
            <person name="Morin E."/>
            <person name="Otillar R."/>
            <person name="Lindquist E.A."/>
            <person name="Sun H."/>
            <person name="LaButti K.M."/>
            <person name="Schmutz J."/>
            <person name="Jabbour D."/>
            <person name="Luo H."/>
            <person name="Baker S.E."/>
            <person name="Pisabarro A.G."/>
            <person name="Walton J.D."/>
            <person name="Blanchette R.A."/>
            <person name="Henrissat B."/>
            <person name="Martin F."/>
            <person name="Cullen D."/>
            <person name="Hibbett D.S."/>
            <person name="Grigoriev I.V."/>
        </authorList>
    </citation>
    <scope>NUCLEOTIDE SEQUENCE [LARGE SCALE GENOMIC DNA]</scope>
    <source>
        <strain evidence="10">MUCL 33604</strain>
    </source>
</reference>
<evidence type="ECO:0000256" key="7">
    <source>
        <dbReference type="SAM" id="MobiDB-lite"/>
    </source>
</evidence>
<evidence type="ECO:0000256" key="5">
    <source>
        <dbReference type="ARBA" id="ARBA00022835"/>
    </source>
</evidence>
<dbReference type="GO" id="GO:0034473">
    <property type="term" value="P:U1 snRNA 3'-end processing"/>
    <property type="evidence" value="ECO:0007669"/>
    <property type="project" value="TreeGrafter"/>
</dbReference>
<dbReference type="STRING" id="933084.A0A067Q3G9"/>
<dbReference type="GO" id="GO:0000177">
    <property type="term" value="C:cytoplasmic exosome (RNase complex)"/>
    <property type="evidence" value="ECO:0007669"/>
    <property type="project" value="TreeGrafter"/>
</dbReference>
<keyword evidence="4" id="KW-0963">Cytoplasm</keyword>
<evidence type="ECO:0000256" key="3">
    <source>
        <dbReference type="ARBA" id="ARBA00006678"/>
    </source>
</evidence>
<dbReference type="GO" id="GO:0071035">
    <property type="term" value="P:nuclear polyadenylation-dependent rRNA catabolic process"/>
    <property type="evidence" value="ECO:0007669"/>
    <property type="project" value="TreeGrafter"/>
</dbReference>
<sequence>MSTLSKSEASYIRTSLLSTPPLRADGRALLDYRPIALETGIAPLANGSARINIGLKESSSSSRANKAGVGVGGTEVIGAVKLEVEDVRDGSDGRDGGRVVCTVSCSPQSHSHLSPPALEDLSSDLTHTLHSTLSHHSLLPPNLSIIPGKKSWLINIDLLVLSDAGNLYDALFLAAHAALHDTKVVRTRGVEYRPPPSTHQVPKIDDSMNVDTDADEETGAGETQSGFDTRRLKPITDFELDDYWDEGDPLGGSRPICITINLVQKTHYLDATPQEEQSTPLRLLLIYSFPPSPSHQALLQGMKLLGGGEVALEDVKKLIGEGEKYARDLYTALETKLKEEDVRRGRKAREKLGRS</sequence>
<dbReference type="InParanoid" id="A0A067Q3G9"/>
<feature type="region of interest" description="Disordered" evidence="7">
    <location>
        <begin position="190"/>
        <end position="227"/>
    </location>
</feature>
<evidence type="ECO:0000313" key="10">
    <source>
        <dbReference type="Proteomes" id="UP000027265"/>
    </source>
</evidence>
<dbReference type="GO" id="GO:0071038">
    <property type="term" value="P:TRAMP-dependent tRNA surveillance pathway"/>
    <property type="evidence" value="ECO:0007669"/>
    <property type="project" value="TreeGrafter"/>
</dbReference>
<dbReference type="Gene3D" id="3.30.230.70">
    <property type="entry name" value="GHMP Kinase, N-terminal domain"/>
    <property type="match status" value="1"/>
</dbReference>
<dbReference type="GO" id="GO:0071028">
    <property type="term" value="P:nuclear mRNA surveillance"/>
    <property type="evidence" value="ECO:0007669"/>
    <property type="project" value="TreeGrafter"/>
</dbReference>
<dbReference type="AlphaFoldDB" id="A0A067Q3G9"/>
<dbReference type="OrthoDB" id="272245at2759"/>